<feature type="domain" description="Cadherin" evidence="25">
    <location>
        <begin position="74"/>
        <end position="181"/>
    </location>
</feature>
<protein>
    <recommendedName>
        <fullName evidence="19">Cadherin-1</fullName>
    </recommendedName>
</protein>
<evidence type="ECO:0000256" key="4">
    <source>
        <dbReference type="ARBA" id="ARBA00004536"/>
    </source>
</evidence>
<proteinExistence type="predicted"/>
<keyword evidence="26" id="KW-1185">Reference proteome</keyword>
<dbReference type="GO" id="GO:0060027">
    <property type="term" value="P:convergent extension involved in gastrulation"/>
    <property type="evidence" value="ECO:0007669"/>
    <property type="project" value="UniProtKB-ARBA"/>
</dbReference>
<comment type="subcellular location">
    <subcellularLocation>
        <location evidence="4">Cell junction</location>
        <location evidence="4">Adherens junction</location>
    </subcellularLocation>
    <subcellularLocation>
        <location evidence="2 21">Cell membrane</location>
        <topology evidence="2 21">Single-pass type I membrane protein</topology>
    </subcellularLocation>
    <subcellularLocation>
        <location evidence="3">Cytoplasm</location>
    </subcellularLocation>
    <subcellularLocation>
        <location evidence="1">Endosome</location>
    </subcellularLocation>
    <subcellularLocation>
        <location evidence="5">Golgi apparatus</location>
        <location evidence="5">trans-Golgi network</location>
    </subcellularLocation>
</comment>
<evidence type="ECO:0000256" key="24">
    <source>
        <dbReference type="SAM" id="SignalP"/>
    </source>
</evidence>
<evidence type="ECO:0000313" key="26">
    <source>
        <dbReference type="Proteomes" id="UP000000437"/>
    </source>
</evidence>
<dbReference type="AGR" id="ZFIN:ZDB-GENE-060503-920"/>
<evidence type="ECO:0000256" key="19">
    <source>
        <dbReference type="ARBA" id="ARBA00023893"/>
    </source>
</evidence>
<evidence type="ECO:0000256" key="3">
    <source>
        <dbReference type="ARBA" id="ARBA00004496"/>
    </source>
</evidence>
<dbReference type="InterPro" id="IPR000233">
    <property type="entry name" value="Cadherin_Y-type_LIR"/>
</dbReference>
<dbReference type="ZFIN" id="ZDB-GENE-060503-920">
    <property type="gene designation" value="si:dkey-30c15.12"/>
</dbReference>
<dbReference type="PRINTS" id="PR00205">
    <property type="entry name" value="CADHERIN"/>
</dbReference>
<feature type="domain" description="Cadherin" evidence="25">
    <location>
        <begin position="182"/>
        <end position="291"/>
    </location>
</feature>
<evidence type="ECO:0000256" key="5">
    <source>
        <dbReference type="ARBA" id="ARBA00004601"/>
    </source>
</evidence>
<dbReference type="InterPro" id="IPR039808">
    <property type="entry name" value="Cadherin"/>
</dbReference>
<dbReference type="Pfam" id="PF01049">
    <property type="entry name" value="CADH_Y-type_LIR"/>
    <property type="match status" value="1"/>
</dbReference>
<keyword evidence="18" id="KW-0325">Glycoprotein</keyword>
<keyword evidence="13 21" id="KW-0130">Cell adhesion</keyword>
<dbReference type="FunFam" id="4.10.900.10:FF:000001">
    <property type="entry name" value="Cadherin 2"/>
    <property type="match status" value="1"/>
</dbReference>
<dbReference type="FunFam" id="2.60.40.60:FF:000027">
    <property type="entry name" value="Cadherin 2"/>
    <property type="match status" value="1"/>
</dbReference>
<evidence type="ECO:0000313" key="28">
    <source>
        <dbReference type="ZFIN" id="ZDB-GENE-060503-920"/>
    </source>
</evidence>
<dbReference type="AlphaFoldDB" id="A0AB13A7X0"/>
<reference evidence="27" key="2">
    <citation type="submission" date="2025-08" db="UniProtKB">
        <authorList>
            <consortium name="RefSeq"/>
        </authorList>
    </citation>
    <scope>IDENTIFICATION</scope>
    <source>
        <strain evidence="27">Tuebingen</strain>
    </source>
</reference>
<dbReference type="GO" id="GO:0007398">
    <property type="term" value="P:ectoderm development"/>
    <property type="evidence" value="ECO:0007669"/>
    <property type="project" value="UniProtKB-ARBA"/>
</dbReference>
<gene>
    <name evidence="27 28" type="primary">si:dkey-30c15.12</name>
</gene>
<evidence type="ECO:0000256" key="14">
    <source>
        <dbReference type="ARBA" id="ARBA00022949"/>
    </source>
</evidence>
<dbReference type="InterPro" id="IPR020894">
    <property type="entry name" value="Cadherin_CS"/>
</dbReference>
<evidence type="ECO:0000256" key="10">
    <source>
        <dbReference type="ARBA" id="ARBA00022737"/>
    </source>
</evidence>
<evidence type="ECO:0000256" key="13">
    <source>
        <dbReference type="ARBA" id="ARBA00022889"/>
    </source>
</evidence>
<evidence type="ECO:0000256" key="1">
    <source>
        <dbReference type="ARBA" id="ARBA00004177"/>
    </source>
</evidence>
<keyword evidence="12 20" id="KW-0106">Calcium</keyword>
<keyword evidence="17 23" id="KW-0472">Membrane</keyword>
<feature type="signal peptide" evidence="24 27">
    <location>
        <begin position="1"/>
        <end position="22"/>
    </location>
</feature>
<dbReference type="KEGG" id="dre:793186"/>
<evidence type="ECO:0000256" key="22">
    <source>
        <dbReference type="RuleBase" id="RU004357"/>
    </source>
</evidence>
<dbReference type="PROSITE" id="PS50268">
    <property type="entry name" value="CADHERIN_2"/>
    <property type="match status" value="4"/>
</dbReference>
<dbReference type="FunFam" id="2.60.40.60:FF:000019">
    <property type="entry name" value="Cadherin 2"/>
    <property type="match status" value="1"/>
</dbReference>
<dbReference type="Gene3D" id="2.60.40.60">
    <property type="entry name" value="Cadherins"/>
    <property type="match status" value="5"/>
</dbReference>
<feature type="chain" id="PRO_5043058383" description="Cadherin-1" evidence="24 27">
    <location>
        <begin position="23"/>
        <end position="789"/>
    </location>
</feature>
<dbReference type="GO" id="GO:0001841">
    <property type="term" value="P:neural tube formation"/>
    <property type="evidence" value="ECO:0007669"/>
    <property type="project" value="UniProtKB-ARBA"/>
</dbReference>
<dbReference type="GO" id="GO:0005768">
    <property type="term" value="C:endosome"/>
    <property type="evidence" value="ECO:0007669"/>
    <property type="project" value="UniProtKB-SubCell"/>
</dbReference>
<dbReference type="GO" id="GO:0055113">
    <property type="term" value="P:epiboly involved in gastrulation with mouth forming second"/>
    <property type="evidence" value="ECO:0007669"/>
    <property type="project" value="UniProtKB-ARBA"/>
</dbReference>
<dbReference type="FunFam" id="2.60.40.60:FF:000022">
    <property type="entry name" value="Cadherin 2"/>
    <property type="match status" value="1"/>
</dbReference>
<dbReference type="PANTHER" id="PTHR24027:SF319">
    <property type="entry name" value="CADHERIN-1"/>
    <property type="match status" value="1"/>
</dbReference>
<evidence type="ECO:0000256" key="20">
    <source>
        <dbReference type="PROSITE-ProRule" id="PRU00043"/>
    </source>
</evidence>
<dbReference type="GO" id="GO:0016342">
    <property type="term" value="C:catenin complex"/>
    <property type="evidence" value="ECO:0007669"/>
    <property type="project" value="UniProtKB-ARBA"/>
</dbReference>
<dbReference type="RefSeq" id="NP_001352785.1">
    <property type="nucleotide sequence ID" value="NM_001365856.1"/>
</dbReference>
<dbReference type="GO" id="GO:0007156">
    <property type="term" value="P:homophilic cell adhesion via plasma membrane adhesion molecules"/>
    <property type="evidence" value="ECO:0007669"/>
    <property type="project" value="InterPro"/>
</dbReference>
<keyword evidence="16" id="KW-0333">Golgi apparatus</keyword>
<dbReference type="FunFam" id="2.60.40.60:FF:000031">
    <property type="entry name" value="Cadherin 3"/>
    <property type="match status" value="1"/>
</dbReference>
<dbReference type="GO" id="GO:0007507">
    <property type="term" value="P:heart development"/>
    <property type="evidence" value="ECO:0007669"/>
    <property type="project" value="UniProtKB-ARBA"/>
</dbReference>
<evidence type="ECO:0000313" key="27">
    <source>
        <dbReference type="RefSeq" id="NP_001352785.1"/>
    </source>
</evidence>
<dbReference type="GO" id="GO:0009887">
    <property type="term" value="P:animal organ morphogenesis"/>
    <property type="evidence" value="ECO:0007669"/>
    <property type="project" value="UniProtKB-ARBA"/>
</dbReference>
<dbReference type="PANTHER" id="PTHR24027">
    <property type="entry name" value="CADHERIN-23"/>
    <property type="match status" value="1"/>
</dbReference>
<name>A0AB13A7X0_DANRE</name>
<keyword evidence="15 23" id="KW-1133">Transmembrane helix</keyword>
<dbReference type="GO" id="GO:0007498">
    <property type="term" value="P:mesoderm development"/>
    <property type="evidence" value="ECO:0007669"/>
    <property type="project" value="UniProtKB-ARBA"/>
</dbReference>
<keyword evidence="7" id="KW-0963">Cytoplasm</keyword>
<feature type="transmembrane region" description="Helical" evidence="23">
    <location>
        <begin position="622"/>
        <end position="642"/>
    </location>
</feature>
<keyword evidence="8 21" id="KW-0812">Transmembrane</keyword>
<feature type="domain" description="Cadherin" evidence="25">
    <location>
        <begin position="291"/>
        <end position="403"/>
    </location>
</feature>
<keyword evidence="14" id="KW-0965">Cell junction</keyword>
<reference evidence="27" key="1">
    <citation type="journal article" date="2011" name="Brief. Bioinform.">
        <title>Phylogenetic-based propagation of functional annotations within the Gene Ontology consortium.</title>
        <authorList>
            <person name="Gaudet P."/>
            <person name="Livstone M.S."/>
            <person name="Lewis S.E."/>
            <person name="Thomas P.D."/>
        </authorList>
    </citation>
    <scope>NUCLEOTIDE SEQUENCE</scope>
    <source>
        <strain evidence="27">Tuebingen</strain>
    </source>
</reference>
<evidence type="ECO:0000256" key="6">
    <source>
        <dbReference type="ARBA" id="ARBA00022475"/>
    </source>
</evidence>
<keyword evidence="11" id="KW-0967">Endosome</keyword>
<evidence type="ECO:0000256" key="17">
    <source>
        <dbReference type="ARBA" id="ARBA00023136"/>
    </source>
</evidence>
<keyword evidence="10" id="KW-0677">Repeat</keyword>
<dbReference type="SMART" id="SM00112">
    <property type="entry name" value="CA"/>
    <property type="match status" value="4"/>
</dbReference>
<dbReference type="GO" id="GO:0005912">
    <property type="term" value="C:adherens junction"/>
    <property type="evidence" value="ECO:0007669"/>
    <property type="project" value="UniProtKB-SubCell"/>
</dbReference>
<dbReference type="GeneID" id="793186"/>
<dbReference type="InterPro" id="IPR015919">
    <property type="entry name" value="Cadherin-like_sf"/>
</dbReference>
<keyword evidence="9" id="KW-0479">Metal-binding</keyword>
<evidence type="ECO:0000256" key="7">
    <source>
        <dbReference type="ARBA" id="ARBA00022490"/>
    </source>
</evidence>
<dbReference type="GO" id="GO:0005509">
    <property type="term" value="F:calcium ion binding"/>
    <property type="evidence" value="ECO:0007669"/>
    <property type="project" value="UniProtKB-UniRule"/>
</dbReference>
<dbReference type="GO" id="GO:0030010">
    <property type="term" value="P:establishment of cell polarity"/>
    <property type="evidence" value="ECO:0007669"/>
    <property type="project" value="UniProtKB-ARBA"/>
</dbReference>
<dbReference type="InterPro" id="IPR027397">
    <property type="entry name" value="Catenin-bd_sf"/>
</dbReference>
<dbReference type="FunFam" id="2.60.40.60:FF:000011">
    <property type="entry name" value="Cadherin 1"/>
    <property type="match status" value="1"/>
</dbReference>
<dbReference type="GO" id="GO:0034332">
    <property type="term" value="P:adherens junction organization"/>
    <property type="evidence" value="ECO:0007669"/>
    <property type="project" value="UniProtKB-ARBA"/>
</dbReference>
<evidence type="ECO:0000256" key="12">
    <source>
        <dbReference type="ARBA" id="ARBA00022837"/>
    </source>
</evidence>
<evidence type="ECO:0000256" key="18">
    <source>
        <dbReference type="ARBA" id="ARBA00023180"/>
    </source>
</evidence>
<dbReference type="Proteomes" id="UP000000437">
    <property type="component" value="Chromosome 18"/>
</dbReference>
<dbReference type="InterPro" id="IPR002126">
    <property type="entry name" value="Cadherin-like_dom"/>
</dbReference>
<dbReference type="SUPFAM" id="SSF49313">
    <property type="entry name" value="Cadherin-like"/>
    <property type="match status" value="5"/>
</dbReference>
<dbReference type="Pfam" id="PF00028">
    <property type="entry name" value="Cadherin"/>
    <property type="match status" value="4"/>
</dbReference>
<evidence type="ECO:0000259" key="25">
    <source>
        <dbReference type="PROSITE" id="PS50268"/>
    </source>
</evidence>
<keyword evidence="24 27" id="KW-0732">Signal</keyword>
<evidence type="ECO:0000256" key="23">
    <source>
        <dbReference type="SAM" id="Phobius"/>
    </source>
</evidence>
<evidence type="ECO:0000256" key="2">
    <source>
        <dbReference type="ARBA" id="ARBA00004251"/>
    </source>
</evidence>
<organism evidence="26 27">
    <name type="scientific">Danio rerio</name>
    <name type="common">Zebrafish</name>
    <name type="synonym">Brachydanio rerio</name>
    <dbReference type="NCBI Taxonomy" id="7955"/>
    <lineage>
        <taxon>Eukaryota</taxon>
        <taxon>Metazoa</taxon>
        <taxon>Chordata</taxon>
        <taxon>Craniata</taxon>
        <taxon>Vertebrata</taxon>
        <taxon>Euteleostomi</taxon>
        <taxon>Actinopterygii</taxon>
        <taxon>Neopterygii</taxon>
        <taxon>Teleostei</taxon>
        <taxon>Ostariophysi</taxon>
        <taxon>Cypriniformes</taxon>
        <taxon>Danionidae</taxon>
        <taxon>Danioninae</taxon>
        <taxon>Danio</taxon>
    </lineage>
</organism>
<evidence type="ECO:0000256" key="16">
    <source>
        <dbReference type="ARBA" id="ARBA00023034"/>
    </source>
</evidence>
<evidence type="ECO:0000256" key="15">
    <source>
        <dbReference type="ARBA" id="ARBA00022989"/>
    </source>
</evidence>
<dbReference type="GO" id="GO:0042074">
    <property type="term" value="P:cell migration involved in gastrulation"/>
    <property type="evidence" value="ECO:0007669"/>
    <property type="project" value="UniProtKB-ARBA"/>
</dbReference>
<dbReference type="GO" id="GO:0005794">
    <property type="term" value="C:Golgi apparatus"/>
    <property type="evidence" value="ECO:0007669"/>
    <property type="project" value="UniProtKB-SubCell"/>
</dbReference>
<keyword evidence="6" id="KW-1003">Cell membrane</keyword>
<comment type="function">
    <text evidence="22">Cadherins are calcium-dependent cell adhesion proteins.</text>
</comment>
<dbReference type="Gene3D" id="4.10.900.10">
    <property type="entry name" value="TCF3-CBD (Catenin binding domain)"/>
    <property type="match status" value="1"/>
</dbReference>
<evidence type="ECO:0000256" key="8">
    <source>
        <dbReference type="ARBA" id="ARBA00022692"/>
    </source>
</evidence>
<evidence type="ECO:0000256" key="11">
    <source>
        <dbReference type="ARBA" id="ARBA00022753"/>
    </source>
</evidence>
<feature type="domain" description="Cadherin" evidence="25">
    <location>
        <begin position="404"/>
        <end position="511"/>
    </location>
</feature>
<evidence type="ECO:0000256" key="9">
    <source>
        <dbReference type="ARBA" id="ARBA00022723"/>
    </source>
</evidence>
<accession>A0AB13A7X0</accession>
<evidence type="ECO:0000256" key="21">
    <source>
        <dbReference type="RuleBase" id="RU003318"/>
    </source>
</evidence>
<dbReference type="CDD" id="cd11304">
    <property type="entry name" value="Cadherin_repeat"/>
    <property type="match status" value="3"/>
</dbReference>
<dbReference type="PROSITE" id="PS00232">
    <property type="entry name" value="CADHERIN_1"/>
    <property type="match status" value="2"/>
</dbReference>
<dbReference type="GO" id="GO:0001764">
    <property type="term" value="P:neuron migration"/>
    <property type="evidence" value="ECO:0007669"/>
    <property type="project" value="UniProtKB-ARBA"/>
</dbReference>
<sequence length="789" mass="88273" precursor="true">MEGDAHGCFICVICLVMLTTHGEIVPEYLAANQQENFMAYQRNSSNIWQNSITPDDFLIKVFSKPFNSIRRKRDWLIPHVSIVENDKGPFPKQVVKMKSTAADSMTMIYEITGTGANEPPINLFKVGKSSGILWVTKAVDREETEEYTLTVHATSNNRDYTEKPVQLVIKVLDQNDNKPRCTQNPYTGEVLERAKPNTPVMQVTAEDLDDPTSSNSIVRYKLLKQEPNSGVFHIDQTTGVISLALMGILDRETDAVYNLAVEAADMDGHGLSSTCMVAIKITDSNDHRPLFSQEYYAETVKENKAGEVVARLTVTDKDEPLTVNALSKFTIIQGNDRGFFNISTDHNGMDGIITTLKALDFEQANSFSLLIMVENEAPFALPFRTSTATVTITVLDVNEPPVFDLPEKQIIIYEDQSVGSMISKYTATDPDTDRAQKIRYKLRGDIANWLEITEDTGHITISSSLDREAKFIRDGQYKVLVLAFDDDDEPATGTGTFMIKLLDVNDNPPVLEQHKVQMCSTEPKPVRLTITDADEPENGPPFTTELHEEFKSNWTISSDSNSSVLLSSLRPLAVGEHSLWLRLSDSKLLFQDSSLIVNVCDCKGDDGTCSSPRYAASISTPLIFVFVAVFCLLVLIVLLLFLKRRCGRKFQQFTKNEEDRDNIICYNEEGGGEQDQDFDIMLLCGGPEVFYRDIAPTVLPTVVYRQLPEEDEDMENFIYENLCTADDEHYVAPFDSVLVFAHEGEGSKAGSLSSIQSSISDGGLEFQDLHSWGPPFRRLADLYAERQDE</sequence>